<comment type="caution">
    <text evidence="3">The sequence shown here is derived from an EMBL/GenBank/DDBJ whole genome shotgun (WGS) entry which is preliminary data.</text>
</comment>
<dbReference type="EMBL" id="BDSA01000008">
    <property type="protein sequence ID" value="GBE62908.1"/>
    <property type="molecule type" value="Genomic_DNA"/>
</dbReference>
<evidence type="ECO:0000256" key="2">
    <source>
        <dbReference type="SAM" id="MobiDB-lite"/>
    </source>
</evidence>
<accession>A0A2H6KIU8</accession>
<organism evidence="3 4">
    <name type="scientific">Babesia ovata</name>
    <dbReference type="NCBI Taxonomy" id="189622"/>
    <lineage>
        <taxon>Eukaryota</taxon>
        <taxon>Sar</taxon>
        <taxon>Alveolata</taxon>
        <taxon>Apicomplexa</taxon>
        <taxon>Aconoidasida</taxon>
        <taxon>Piroplasmida</taxon>
        <taxon>Babesiidae</taxon>
        <taxon>Babesia</taxon>
    </lineage>
</organism>
<feature type="region of interest" description="Disordered" evidence="2">
    <location>
        <begin position="1242"/>
        <end position="1264"/>
    </location>
</feature>
<dbReference type="VEuPathDB" id="PiroplasmaDB:BOVATA_044010"/>
<reference evidence="3 4" key="1">
    <citation type="journal article" date="2017" name="BMC Genomics">
        <title>Whole-genome assembly of Babesia ovata and comparative genomics between closely related pathogens.</title>
        <authorList>
            <person name="Yamagishi J."/>
            <person name="Asada M."/>
            <person name="Hakimi H."/>
            <person name="Tanaka T.Q."/>
            <person name="Sugimoto C."/>
            <person name="Kawazu S."/>
        </authorList>
    </citation>
    <scope>NUCLEOTIDE SEQUENCE [LARGE SCALE GENOMIC DNA]</scope>
    <source>
        <strain evidence="3 4">Miyake</strain>
    </source>
</reference>
<feature type="coiled-coil region" evidence="1">
    <location>
        <begin position="262"/>
        <end position="289"/>
    </location>
</feature>
<evidence type="ECO:0000313" key="4">
    <source>
        <dbReference type="Proteomes" id="UP000236319"/>
    </source>
</evidence>
<dbReference type="Proteomes" id="UP000236319">
    <property type="component" value="Unassembled WGS sequence"/>
</dbReference>
<protein>
    <recommendedName>
        <fullName evidence="5">Extracellular matrix-binding ebh</fullName>
    </recommendedName>
</protein>
<proteinExistence type="predicted"/>
<feature type="coiled-coil region" evidence="1">
    <location>
        <begin position="177"/>
        <end position="218"/>
    </location>
</feature>
<dbReference type="SUPFAM" id="SSF58113">
    <property type="entry name" value="Apolipoprotein A-I"/>
    <property type="match status" value="1"/>
</dbReference>
<evidence type="ECO:0000313" key="3">
    <source>
        <dbReference type="EMBL" id="GBE62908.1"/>
    </source>
</evidence>
<keyword evidence="1" id="KW-0175">Coiled coil</keyword>
<sequence length="1447" mass="161054">MTTAIKALKDNKHSGKDGFNAAISKVVQGVREYNEGVVNSNNAVKEPIETLMQKMKILNEQVSNLNTINVAAGGIDAAVKAVNQQVEECIQKNTGYAYDFIKNVSHAKKHVDDLSDHLKQKVNNVKDILVDERKRLYEIHKTQKDDLTAVTDKVSSTLDNARKQINKRIRDDITALIGQLQKLVQSIRSKLEEINNLLKQYESQLQEWINEADKIVKKASEDTQSIVDKKPGEDEKKRLKEIATAIKQWGEDTLWNYIDGVKKSLGSLAQEATRRLKELDNAYKNKLWEIKTAVEGVPKAVQALGGTFDSSVRDGETKNVVDIMNKIKDGVDKIKGQGGTDKGLEAFVGHVTKTYAANFKNMQFSGVVQRWIKEILNDNEAVKVCLNEYFDLNQGNLNKEYKTGNVVNYDNLNKKIASHITKQLNTGVIDQVHIQFDNESVHENVKRVITGIELFANKLNDKMEHETIEQVAQSISKVIKKNGNQDDYVFETPPTHDTYELTLAVQRILIALISAAKQFAEELKAFTGLKNGDITAENSEIKKVYDALKAAKTLREEIYNALGLQAGGGGSGGVKPNLAQAVDTAIKSVETQVEHITGPEDAVTLGSNSISTKRNEAYNPLNTAIQGVESYSGDALSVDKTKEELTKWSKAITGNAEYLMDKVSHRGQQIKKELDKLKNKIGKTDGDENAQLNTLQRIHAELGKLIKGEVADAIKMATEFETQASEASRKTIEALEQHVRDTLDAAKSTITTDVKSRYVKFIKSLLTRFAEKVEKEIGTLPKDITKDADKGFKGFMGVLEQKLTDSQLPTNLDGNAKLETLSSRAKTFFTDLPKTLMKRSNIMPPDKLSLLSRTLNTVFTDLTKYNTKFVNDLSALNTLLTEMHPQSYANQNNPLLQFLKGGITDMHGELDKAYVSVYDSEIITIYNDITKSITSDGTKCAKIVLTIVPTVYHTLTQLRRELHESDGKWNSYNIYDSKESHHSLHRLFFNDNGYDTGLAGKVEHGELNHKSGFTGQNILTKLDDTTHNLFVTNKQSLKASAIAPTSDDIPFEYTGENGVIPSLYDYLKKYFNVCHYTHIKSPRIPCSVYEMLLWVCGLQFSPVFKPLLDHVNELFMVPIDGDPSKKTLKPIDASPSTISASDICTTIEEICFKSYPVLTTIAGHGDAYTTYACEFSTNSLKFKYPTRGEECFQLLLDILRKLFPPLRFLFGQCSNPASEHGWLKCQYGRDITTVNQPCKAHSTDKANGQSTSKPMCQPNGHPNDQPTCQPRSPLMSYLNDTLPGHLPHQLNSVGCKSVCKSCPGSTPGMPCLTPLGFREFSGSIKTGKDICDILGDLFETNNISAVFCLSPKPPSTLPEHFGFALYLVKGWLHSSQSKKATMNKFTLQASFESSITNTSIKLFENADRFTNALANAYGSDSVRHSECQHPHLMNLTITDFCNSNIKG</sequence>
<keyword evidence="4" id="KW-1185">Reference proteome</keyword>
<dbReference type="OrthoDB" id="366949at2759"/>
<feature type="compositionally biased region" description="Polar residues" evidence="2">
    <location>
        <begin position="1245"/>
        <end position="1264"/>
    </location>
</feature>
<dbReference type="RefSeq" id="XP_028869151.1">
    <property type="nucleotide sequence ID" value="XM_029013318.1"/>
</dbReference>
<evidence type="ECO:0000256" key="1">
    <source>
        <dbReference type="SAM" id="Coils"/>
    </source>
</evidence>
<dbReference type="GeneID" id="39876678"/>
<name>A0A2H6KIU8_9APIC</name>
<evidence type="ECO:0008006" key="5">
    <source>
        <dbReference type="Google" id="ProtNLM"/>
    </source>
</evidence>
<gene>
    <name evidence="3" type="ORF">BOVATA_044010</name>
</gene>